<gene>
    <name evidence="1" type="ORF">ILYODFUR_003466</name>
</gene>
<evidence type="ECO:0000313" key="1">
    <source>
        <dbReference type="EMBL" id="MEQ2239343.1"/>
    </source>
</evidence>
<name>A0ABV0U2D1_9TELE</name>
<proteinExistence type="predicted"/>
<accession>A0ABV0U2D1</accession>
<reference evidence="1 2" key="1">
    <citation type="submission" date="2021-06" db="EMBL/GenBank/DDBJ databases">
        <authorList>
            <person name="Palmer J.M."/>
        </authorList>
    </citation>
    <scope>NUCLEOTIDE SEQUENCE [LARGE SCALE GENOMIC DNA]</scope>
    <source>
        <strain evidence="2">if_2019</strain>
        <tissue evidence="1">Muscle</tissue>
    </source>
</reference>
<protein>
    <submittedName>
        <fullName evidence="1">Uncharacterized protein</fullName>
    </submittedName>
</protein>
<evidence type="ECO:0000313" key="2">
    <source>
        <dbReference type="Proteomes" id="UP001482620"/>
    </source>
</evidence>
<dbReference type="Proteomes" id="UP001482620">
    <property type="component" value="Unassembled WGS sequence"/>
</dbReference>
<organism evidence="1 2">
    <name type="scientific">Ilyodon furcidens</name>
    <name type="common">goldbreast splitfin</name>
    <dbReference type="NCBI Taxonomy" id="33524"/>
    <lineage>
        <taxon>Eukaryota</taxon>
        <taxon>Metazoa</taxon>
        <taxon>Chordata</taxon>
        <taxon>Craniata</taxon>
        <taxon>Vertebrata</taxon>
        <taxon>Euteleostomi</taxon>
        <taxon>Actinopterygii</taxon>
        <taxon>Neopterygii</taxon>
        <taxon>Teleostei</taxon>
        <taxon>Neoteleostei</taxon>
        <taxon>Acanthomorphata</taxon>
        <taxon>Ovalentaria</taxon>
        <taxon>Atherinomorphae</taxon>
        <taxon>Cyprinodontiformes</taxon>
        <taxon>Goodeidae</taxon>
        <taxon>Ilyodon</taxon>
    </lineage>
</organism>
<comment type="caution">
    <text evidence="1">The sequence shown here is derived from an EMBL/GenBank/DDBJ whole genome shotgun (WGS) entry which is preliminary data.</text>
</comment>
<dbReference type="EMBL" id="JAHRIQ010058106">
    <property type="protein sequence ID" value="MEQ2239343.1"/>
    <property type="molecule type" value="Genomic_DNA"/>
</dbReference>
<keyword evidence="2" id="KW-1185">Reference proteome</keyword>
<sequence>MNTQRKSNWKIRHDCNLRTFWLSLLSLRHRPCDAASSSSSCQKIVQHAYSEKWRGSSRTLSPGKGFLNRAIIKEKQEGKMKENGWSEIAAFSKTLACFYPESPDAICTASGDTLLCQETDKDPPKISGARGRQRSHLGRCFIETSKMAGLALEDGTRTLKTSTLGFVDQTQHRQINHHQAYRTLSIESEYNFVIGPSCYKLY</sequence>